<evidence type="ECO:0000313" key="2">
    <source>
        <dbReference type="Proteomes" id="UP000654918"/>
    </source>
</evidence>
<dbReference type="Proteomes" id="UP000654918">
    <property type="component" value="Unassembled WGS sequence"/>
</dbReference>
<dbReference type="AlphaFoldDB" id="A0A8H6MXG1"/>
<proteinExistence type="predicted"/>
<protein>
    <submittedName>
        <fullName evidence="1">Uncharacterized protein</fullName>
    </submittedName>
</protein>
<name>A0A8H6MXG1_9PEZI</name>
<keyword evidence="2" id="KW-1185">Reference proteome</keyword>
<sequence length="136" mass="14447">MSSQPSTFPGFVSIASLPRSIARDGGKARDHAPQHLISKFPNRSLSTVFSLLAAGEATMASIAQGGGGDVGVNLEDLSINEIFRFWRERLHSARQTTRSPAPSLTSATSITSIASTVGDFPRWNRSGGLKSSRTST</sequence>
<reference evidence="1" key="1">
    <citation type="journal article" date="2020" name="Phytopathology">
        <title>Genome Sequence Resources of Colletotrichum truncatum, C. plurivorum, C. musicola, and C. sojae: Four Species Pathogenic to Soybean (Glycine max).</title>
        <authorList>
            <person name="Rogerio F."/>
            <person name="Boufleur T.R."/>
            <person name="Ciampi-Guillardi M."/>
            <person name="Sukno S.A."/>
            <person name="Thon M.R."/>
            <person name="Massola Junior N.S."/>
            <person name="Baroncelli R."/>
        </authorList>
    </citation>
    <scope>NUCLEOTIDE SEQUENCE</scope>
    <source>
        <strain evidence="1">LFN00145</strain>
    </source>
</reference>
<accession>A0A8H6MXG1</accession>
<gene>
    <name evidence="1" type="ORF">CPLU01_15033</name>
</gene>
<comment type="caution">
    <text evidence="1">The sequence shown here is derived from an EMBL/GenBank/DDBJ whole genome shotgun (WGS) entry which is preliminary data.</text>
</comment>
<evidence type="ECO:0000313" key="1">
    <source>
        <dbReference type="EMBL" id="KAF6811818.1"/>
    </source>
</evidence>
<organism evidence="1 2">
    <name type="scientific">Colletotrichum plurivorum</name>
    <dbReference type="NCBI Taxonomy" id="2175906"/>
    <lineage>
        <taxon>Eukaryota</taxon>
        <taxon>Fungi</taxon>
        <taxon>Dikarya</taxon>
        <taxon>Ascomycota</taxon>
        <taxon>Pezizomycotina</taxon>
        <taxon>Sordariomycetes</taxon>
        <taxon>Hypocreomycetidae</taxon>
        <taxon>Glomerellales</taxon>
        <taxon>Glomerellaceae</taxon>
        <taxon>Colletotrichum</taxon>
        <taxon>Colletotrichum orchidearum species complex</taxon>
    </lineage>
</organism>
<feature type="non-terminal residue" evidence="1">
    <location>
        <position position="1"/>
    </location>
</feature>
<dbReference type="EMBL" id="WIGO01000453">
    <property type="protein sequence ID" value="KAF6811818.1"/>
    <property type="molecule type" value="Genomic_DNA"/>
</dbReference>